<feature type="region of interest" description="Disordered" evidence="1">
    <location>
        <begin position="387"/>
        <end position="415"/>
    </location>
</feature>
<evidence type="ECO:0000313" key="3">
    <source>
        <dbReference type="Proteomes" id="UP000772434"/>
    </source>
</evidence>
<evidence type="ECO:0000256" key="1">
    <source>
        <dbReference type="SAM" id="MobiDB-lite"/>
    </source>
</evidence>
<dbReference type="AlphaFoldDB" id="A0A9P5PM02"/>
<proteinExistence type="predicted"/>
<feature type="region of interest" description="Disordered" evidence="1">
    <location>
        <begin position="1"/>
        <end position="21"/>
    </location>
</feature>
<feature type="compositionally biased region" description="Low complexity" evidence="1">
    <location>
        <begin position="194"/>
        <end position="206"/>
    </location>
</feature>
<dbReference type="EMBL" id="JADNRY010000063">
    <property type="protein sequence ID" value="KAF9068211.1"/>
    <property type="molecule type" value="Genomic_DNA"/>
</dbReference>
<reference evidence="2" key="1">
    <citation type="submission" date="2020-11" db="EMBL/GenBank/DDBJ databases">
        <authorList>
            <consortium name="DOE Joint Genome Institute"/>
            <person name="Ahrendt S."/>
            <person name="Riley R."/>
            <person name="Andreopoulos W."/>
            <person name="Labutti K."/>
            <person name="Pangilinan J."/>
            <person name="Ruiz-Duenas F.J."/>
            <person name="Barrasa J.M."/>
            <person name="Sanchez-Garcia M."/>
            <person name="Camarero S."/>
            <person name="Miyauchi S."/>
            <person name="Serrano A."/>
            <person name="Linde D."/>
            <person name="Babiker R."/>
            <person name="Drula E."/>
            <person name="Ayuso-Fernandez I."/>
            <person name="Pacheco R."/>
            <person name="Padilla G."/>
            <person name="Ferreira P."/>
            <person name="Barriuso J."/>
            <person name="Kellner H."/>
            <person name="Castanera R."/>
            <person name="Alfaro M."/>
            <person name="Ramirez L."/>
            <person name="Pisabarro A.G."/>
            <person name="Kuo A."/>
            <person name="Tritt A."/>
            <person name="Lipzen A."/>
            <person name="He G."/>
            <person name="Yan M."/>
            <person name="Ng V."/>
            <person name="Cullen D."/>
            <person name="Martin F."/>
            <person name="Rosso M.-N."/>
            <person name="Henrissat B."/>
            <person name="Hibbett D."/>
            <person name="Martinez A.T."/>
            <person name="Grigoriev I.V."/>
        </authorList>
    </citation>
    <scope>NUCLEOTIDE SEQUENCE</scope>
    <source>
        <strain evidence="2">AH 40177</strain>
    </source>
</reference>
<accession>A0A9P5PM02</accession>
<feature type="region of interest" description="Disordered" evidence="1">
    <location>
        <begin position="118"/>
        <end position="137"/>
    </location>
</feature>
<evidence type="ECO:0000313" key="2">
    <source>
        <dbReference type="EMBL" id="KAF9068211.1"/>
    </source>
</evidence>
<comment type="caution">
    <text evidence="2">The sequence shown here is derived from an EMBL/GenBank/DDBJ whole genome shotgun (WGS) entry which is preliminary data.</text>
</comment>
<feature type="region of interest" description="Disordered" evidence="1">
    <location>
        <begin position="194"/>
        <end position="233"/>
    </location>
</feature>
<sequence length="415" mass="44766">MSMRSPQAGIQKESAARDPTWDVSEDTLAALKAKSTLKSILGRLSTKAVEIYEVAQAGKENKEGLLLRQLASACCNLVNVASSVASEQVPSPDNALNEIEDIFKQILTGIRSGERAAPRPFRFPSLRKSGGSSKSGLDMNQLQAYKEQLSNRLNTLQMVVAVNWTLIKRTETVEGTLQDLSQRVDVLQEGRLSLSASPRPSSENSSYFAGSPVSGISAAPAQHRSSERDGVDGNISLWSTSHVPEVTLPVAAPHPVRFNPNNPFLPYTTCGVPRMGPGDSYTAAVSSFTPPTALPQRDYSLSTTHVAGSSSTHSSVDNSARENFNNVINNNVNHFHVPYPPGFLGFPYPGVYDSVYHTYWNGGHGGPFNGYVHGAYGGHDGRRWDPFAHGHGFPNSQSGGGYSEGHNNHGSQFRS</sequence>
<gene>
    <name evidence="2" type="ORF">BDP27DRAFT_1327528</name>
</gene>
<dbReference type="Proteomes" id="UP000772434">
    <property type="component" value="Unassembled WGS sequence"/>
</dbReference>
<protein>
    <submittedName>
        <fullName evidence="2">Uncharacterized protein</fullName>
    </submittedName>
</protein>
<name>A0A9P5PM02_9AGAR</name>
<organism evidence="2 3">
    <name type="scientific">Rhodocollybia butyracea</name>
    <dbReference type="NCBI Taxonomy" id="206335"/>
    <lineage>
        <taxon>Eukaryota</taxon>
        <taxon>Fungi</taxon>
        <taxon>Dikarya</taxon>
        <taxon>Basidiomycota</taxon>
        <taxon>Agaricomycotina</taxon>
        <taxon>Agaricomycetes</taxon>
        <taxon>Agaricomycetidae</taxon>
        <taxon>Agaricales</taxon>
        <taxon>Marasmiineae</taxon>
        <taxon>Omphalotaceae</taxon>
        <taxon>Rhodocollybia</taxon>
    </lineage>
</organism>
<keyword evidence="3" id="KW-1185">Reference proteome</keyword>